<reference evidence="2" key="1">
    <citation type="journal article" date="2020" name="Stud. Mycol.">
        <title>101 Dothideomycetes genomes: a test case for predicting lifestyles and emergence of pathogens.</title>
        <authorList>
            <person name="Haridas S."/>
            <person name="Albert R."/>
            <person name="Binder M."/>
            <person name="Bloem J."/>
            <person name="Labutti K."/>
            <person name="Salamov A."/>
            <person name="Andreopoulos B."/>
            <person name="Baker S."/>
            <person name="Barry K."/>
            <person name="Bills G."/>
            <person name="Bluhm B."/>
            <person name="Cannon C."/>
            <person name="Castanera R."/>
            <person name="Culley D."/>
            <person name="Daum C."/>
            <person name="Ezra D."/>
            <person name="Gonzalez J."/>
            <person name="Henrissat B."/>
            <person name="Kuo A."/>
            <person name="Liang C."/>
            <person name="Lipzen A."/>
            <person name="Lutzoni F."/>
            <person name="Magnuson J."/>
            <person name="Mondo S."/>
            <person name="Nolan M."/>
            <person name="Ohm R."/>
            <person name="Pangilinan J."/>
            <person name="Park H.-J."/>
            <person name="Ramirez L."/>
            <person name="Alfaro M."/>
            <person name="Sun H."/>
            <person name="Tritt A."/>
            <person name="Yoshinaga Y."/>
            <person name="Zwiers L.-H."/>
            <person name="Turgeon B."/>
            <person name="Goodwin S."/>
            <person name="Spatafora J."/>
            <person name="Crous P."/>
            <person name="Grigoriev I."/>
        </authorList>
    </citation>
    <scope>NUCLEOTIDE SEQUENCE</scope>
    <source>
        <strain evidence="2">ATCC 16933</strain>
    </source>
</reference>
<proteinExistence type="predicted"/>
<feature type="region of interest" description="Disordered" evidence="1">
    <location>
        <begin position="212"/>
        <end position="242"/>
    </location>
</feature>
<protein>
    <submittedName>
        <fullName evidence="2">Uncharacterized protein</fullName>
    </submittedName>
</protein>
<organism evidence="2 3">
    <name type="scientific">Lineolata rhizophorae</name>
    <dbReference type="NCBI Taxonomy" id="578093"/>
    <lineage>
        <taxon>Eukaryota</taxon>
        <taxon>Fungi</taxon>
        <taxon>Dikarya</taxon>
        <taxon>Ascomycota</taxon>
        <taxon>Pezizomycotina</taxon>
        <taxon>Dothideomycetes</taxon>
        <taxon>Dothideomycetes incertae sedis</taxon>
        <taxon>Lineolatales</taxon>
        <taxon>Lineolataceae</taxon>
        <taxon>Lineolata</taxon>
    </lineage>
</organism>
<feature type="compositionally biased region" description="Basic and acidic residues" evidence="1">
    <location>
        <begin position="80"/>
        <end position="90"/>
    </location>
</feature>
<accession>A0A6A6NMA0</accession>
<keyword evidence="3" id="KW-1185">Reference proteome</keyword>
<feature type="region of interest" description="Disordered" evidence="1">
    <location>
        <begin position="27"/>
        <end position="60"/>
    </location>
</feature>
<evidence type="ECO:0000313" key="3">
    <source>
        <dbReference type="Proteomes" id="UP000799766"/>
    </source>
</evidence>
<feature type="region of interest" description="Disordered" evidence="1">
    <location>
        <begin position="79"/>
        <end position="98"/>
    </location>
</feature>
<dbReference type="Proteomes" id="UP000799766">
    <property type="component" value="Unassembled WGS sequence"/>
</dbReference>
<dbReference type="EMBL" id="MU001703">
    <property type="protein sequence ID" value="KAF2452798.1"/>
    <property type="molecule type" value="Genomic_DNA"/>
</dbReference>
<evidence type="ECO:0000313" key="2">
    <source>
        <dbReference type="EMBL" id="KAF2452798.1"/>
    </source>
</evidence>
<name>A0A6A6NMA0_9PEZI</name>
<evidence type="ECO:0000256" key="1">
    <source>
        <dbReference type="SAM" id="MobiDB-lite"/>
    </source>
</evidence>
<sequence length="271" mass="28214">MAAFLPPIAPIGAAAAAAAAGSAPLLFAQAAPKLPTPRRKKKKKKDGEEEAIGVELMEQSRRADWDTYDHSVPSCFPPLENEKLDAEPKNTPHPNPLSVVRTRTCTAYIRSQRGAAIDDADPARRLRALRGGSAALVVGSRSEPAAPGARATLDWSPLGSWPLDPGGWRPPGAGAGRPAGPSHLHTYLPDHQSHTAGAGRCAADPAGGDGGAGLYGDAARSHLRREEEQEEEVLGGGLGKRTPPTYGVLRTEYVSPAGGPLCMQVATLAAP</sequence>
<gene>
    <name evidence="2" type="ORF">BDY21DRAFT_367483</name>
</gene>
<dbReference type="AlphaFoldDB" id="A0A6A6NMA0"/>